<protein>
    <submittedName>
        <fullName evidence="1">Uncharacterized protein</fullName>
    </submittedName>
</protein>
<reference evidence="1 2" key="1">
    <citation type="submission" date="2021-03" db="EMBL/GenBank/DDBJ databases">
        <authorList>
            <person name="King G.J."/>
            <person name="Bancroft I."/>
            <person name="Baten A."/>
            <person name="Bloomfield J."/>
            <person name="Borpatragohain P."/>
            <person name="He Z."/>
            <person name="Irish N."/>
            <person name="Irwin J."/>
            <person name="Liu K."/>
            <person name="Mauleon R.P."/>
            <person name="Moore J."/>
            <person name="Morris R."/>
            <person name="Ostergaard L."/>
            <person name="Wang B."/>
            <person name="Wells R."/>
        </authorList>
    </citation>
    <scope>NUCLEOTIDE SEQUENCE [LARGE SCALE GENOMIC DNA]</scope>
    <source>
        <strain evidence="1">R-o-18</strain>
        <tissue evidence="1">Leaf</tissue>
    </source>
</reference>
<evidence type="ECO:0000313" key="1">
    <source>
        <dbReference type="EMBL" id="KAG5398031.1"/>
    </source>
</evidence>
<gene>
    <name evidence="1" type="primary">A05g507410.1_BraROA</name>
    <name evidence="1" type="ORF">IGI04_019845</name>
</gene>
<sequence>MVKLDEQTRSGVDASSLKHQDNYAMEAVALAEGIRRQIVVFRPVEHLQQLRRRNGSSRVTGRWQADPRDDGWPLFFHRATVPILVSKNVNRGGELMSEPYTEA</sequence>
<accession>A0ABQ7MKF6</accession>
<organism evidence="1 2">
    <name type="scientific">Brassica rapa subsp. trilocularis</name>
    <dbReference type="NCBI Taxonomy" id="1813537"/>
    <lineage>
        <taxon>Eukaryota</taxon>
        <taxon>Viridiplantae</taxon>
        <taxon>Streptophyta</taxon>
        <taxon>Embryophyta</taxon>
        <taxon>Tracheophyta</taxon>
        <taxon>Spermatophyta</taxon>
        <taxon>Magnoliopsida</taxon>
        <taxon>eudicotyledons</taxon>
        <taxon>Gunneridae</taxon>
        <taxon>Pentapetalae</taxon>
        <taxon>rosids</taxon>
        <taxon>malvids</taxon>
        <taxon>Brassicales</taxon>
        <taxon>Brassicaceae</taxon>
        <taxon>Brassiceae</taxon>
        <taxon>Brassica</taxon>
    </lineage>
</organism>
<comment type="caution">
    <text evidence="1">The sequence shown here is derived from an EMBL/GenBank/DDBJ whole genome shotgun (WGS) entry which is preliminary data.</text>
</comment>
<dbReference type="Proteomes" id="UP000823674">
    <property type="component" value="Chromosome A05"/>
</dbReference>
<name>A0ABQ7MKF6_BRACM</name>
<dbReference type="EMBL" id="JADBGQ010000005">
    <property type="protein sequence ID" value="KAG5398031.1"/>
    <property type="molecule type" value="Genomic_DNA"/>
</dbReference>
<keyword evidence="2" id="KW-1185">Reference proteome</keyword>
<evidence type="ECO:0000313" key="2">
    <source>
        <dbReference type="Proteomes" id="UP000823674"/>
    </source>
</evidence>
<proteinExistence type="predicted"/>